<geneLocation type="plasmid" evidence="1">
    <name>pHDC-A</name>
</geneLocation>
<keyword evidence="1" id="KW-0614">Plasmid</keyword>
<dbReference type="EMBL" id="AB588176">
    <property type="protein sequence ID" value="BAJ84446.1"/>
    <property type="molecule type" value="Genomic_DNA"/>
</dbReference>
<dbReference type="AlphaFoldDB" id="F1SZK1"/>
<accession>F1SZK1</accession>
<sequence length="59" mass="6736">MLCASKLHSSHNLYTSLLFSGIGFPSLHKLINSFLFIHFTSFLIKFPSKNILEISIYCD</sequence>
<evidence type="ECO:0000313" key="1">
    <source>
        <dbReference type="EMBL" id="BAJ84446.1"/>
    </source>
</evidence>
<evidence type="ECO:0000313" key="2">
    <source>
        <dbReference type="EMBL" id="BAJ84472.1"/>
    </source>
</evidence>
<proteinExistence type="predicted"/>
<organism evidence="1">
    <name type="scientific">Tetragenococcus halophilus</name>
    <name type="common">Pediococcus halophilus</name>
    <dbReference type="NCBI Taxonomy" id="51669"/>
    <lineage>
        <taxon>Bacteria</taxon>
        <taxon>Bacillati</taxon>
        <taxon>Bacillota</taxon>
        <taxon>Bacilli</taxon>
        <taxon>Lactobacillales</taxon>
        <taxon>Enterococcaceae</taxon>
        <taxon>Tetragenococcus</taxon>
    </lineage>
</organism>
<protein>
    <submittedName>
        <fullName evidence="1">Uncharacterized protein</fullName>
    </submittedName>
</protein>
<reference evidence="1" key="1">
    <citation type="journal article" date="2011" name="Int. J. Food Microbiol.">
        <title>Diversity of plasmids encoding histidine decarboxylase gene in Tetragenococcus spp. isolated from Japanese fish sauce.</title>
        <authorList>
            <person name="Satomi M."/>
            <person name="Furushita M."/>
            <person name="Oikawa H."/>
            <person name="Yano Y."/>
        </authorList>
    </citation>
    <scope>NUCLEOTIDE SEQUENCE</scope>
    <source>
        <strain evidence="1">A</strain>
        <strain evidence="2">HO</strain>
        <plasmid evidence="1">pHDC-A</plasmid>
        <plasmid evidence="2">pHDC-HO</plasmid>
    </source>
</reference>
<name>F1SZK1_TETHA</name>
<geneLocation type="plasmid" evidence="2">
    <name>pHDC-HO</name>
</geneLocation>
<dbReference type="EMBL" id="AB588177">
    <property type="protein sequence ID" value="BAJ84472.1"/>
    <property type="molecule type" value="Genomic_DNA"/>
</dbReference>